<sequence>MLERLSLFLTLALALVLPISLTLSWILLGLLFALLVFSKGLKTCLLELKQAPFIKPVLLFSLVSLLSGLLAAGPGECLASFSTVRGFAIYPVAYLAFHLGGHKQGALKTFLLVTAISGLLGACQQLFNVGRFTKYPYLQATGFLSSPMSYAGVMQIGAFLSLALAFRYPSIFGGRAQTWTICLCNFLGLLFAAERSAWLGMTVAIFAFTMRISKKAFLAGLFTVLCGAILAFQFVPVVKTRLSALSNWRQDVSVTARLTVWEVAVKTFQKKPLSGVGPRNFPRIELNEAVVKGQSEDLNHGHSNIMHLAATTGLLGLSAYLFLVLLPLLGLYRSAAIGASEDELESALALGLYAALISLFAAGLFEYNFGSGVVRLNQWFCLAFYKGAAKKD</sequence>
<feature type="transmembrane region" description="Helical" evidence="5">
    <location>
        <begin position="346"/>
        <end position="365"/>
    </location>
</feature>
<comment type="subcellular location">
    <subcellularLocation>
        <location evidence="1">Membrane</location>
        <topology evidence="1">Multi-pass membrane protein</topology>
    </subcellularLocation>
</comment>
<evidence type="ECO:0000256" key="5">
    <source>
        <dbReference type="SAM" id="Phobius"/>
    </source>
</evidence>
<evidence type="ECO:0000259" key="6">
    <source>
        <dbReference type="Pfam" id="PF04932"/>
    </source>
</evidence>
<keyword evidence="2 5" id="KW-0812">Transmembrane</keyword>
<gene>
    <name evidence="7" type="ORF">J0M35_18405</name>
</gene>
<feature type="transmembrane region" description="Helical" evidence="5">
    <location>
        <begin position="178"/>
        <end position="210"/>
    </location>
</feature>
<dbReference type="PANTHER" id="PTHR37422">
    <property type="entry name" value="TEICHURONIC ACID BIOSYNTHESIS PROTEIN TUAE"/>
    <property type="match status" value="1"/>
</dbReference>
<feature type="transmembrane region" description="Helical" evidence="5">
    <location>
        <begin position="147"/>
        <end position="166"/>
    </location>
</feature>
<dbReference type="GO" id="GO:0016020">
    <property type="term" value="C:membrane"/>
    <property type="evidence" value="ECO:0007669"/>
    <property type="project" value="UniProtKB-SubCell"/>
</dbReference>
<feature type="transmembrane region" description="Helical" evidence="5">
    <location>
        <begin position="6"/>
        <end position="37"/>
    </location>
</feature>
<keyword evidence="7" id="KW-0436">Ligase</keyword>
<accession>A0A8J7PI43</accession>
<feature type="transmembrane region" description="Helical" evidence="5">
    <location>
        <begin position="78"/>
        <end position="97"/>
    </location>
</feature>
<comment type="caution">
    <text evidence="7">The sequence shown here is derived from an EMBL/GenBank/DDBJ whole genome shotgun (WGS) entry which is preliminary data.</text>
</comment>
<dbReference type="InterPro" id="IPR007016">
    <property type="entry name" value="O-antigen_ligase-rel_domated"/>
</dbReference>
<evidence type="ECO:0000256" key="1">
    <source>
        <dbReference type="ARBA" id="ARBA00004141"/>
    </source>
</evidence>
<keyword evidence="3 5" id="KW-1133">Transmembrane helix</keyword>
<dbReference type="GO" id="GO:0016874">
    <property type="term" value="F:ligase activity"/>
    <property type="evidence" value="ECO:0007669"/>
    <property type="project" value="UniProtKB-KW"/>
</dbReference>
<evidence type="ECO:0000256" key="3">
    <source>
        <dbReference type="ARBA" id="ARBA00022989"/>
    </source>
</evidence>
<name>A0A8J7PI43_9BACT</name>
<dbReference type="PANTHER" id="PTHR37422:SF13">
    <property type="entry name" value="LIPOPOLYSACCHARIDE BIOSYNTHESIS PROTEIN PA4999-RELATED"/>
    <property type="match status" value="1"/>
</dbReference>
<evidence type="ECO:0000256" key="2">
    <source>
        <dbReference type="ARBA" id="ARBA00022692"/>
    </source>
</evidence>
<feature type="transmembrane region" description="Helical" evidence="5">
    <location>
        <begin position="109"/>
        <end position="127"/>
    </location>
</feature>
<reference evidence="7" key="1">
    <citation type="submission" date="2021-02" db="EMBL/GenBank/DDBJ databases">
        <title>Genome-Resolved Metagenomics of a Microbial Community Performing Photosynthetic Biological Nutrient Removal.</title>
        <authorList>
            <person name="Mcdaniel E.A."/>
        </authorList>
    </citation>
    <scope>NUCLEOTIDE SEQUENCE</scope>
    <source>
        <strain evidence="7">UWPOB_OBS1</strain>
    </source>
</reference>
<feature type="transmembrane region" description="Helical" evidence="5">
    <location>
        <begin position="305"/>
        <end position="326"/>
    </location>
</feature>
<dbReference type="Pfam" id="PF04932">
    <property type="entry name" value="Wzy_C"/>
    <property type="match status" value="1"/>
</dbReference>
<organism evidence="7 8">
    <name type="scientific">Candidatus Obscuribacter phosphatis</name>
    <dbReference type="NCBI Taxonomy" id="1906157"/>
    <lineage>
        <taxon>Bacteria</taxon>
        <taxon>Bacillati</taxon>
        <taxon>Candidatus Melainabacteria</taxon>
        <taxon>Candidatus Obscuribacterales</taxon>
        <taxon>Candidatus Obscuribacteraceae</taxon>
        <taxon>Candidatus Obscuribacter</taxon>
    </lineage>
</organism>
<proteinExistence type="predicted"/>
<feature type="transmembrane region" description="Helical" evidence="5">
    <location>
        <begin position="53"/>
        <end position="72"/>
    </location>
</feature>
<evidence type="ECO:0000313" key="7">
    <source>
        <dbReference type="EMBL" id="MBN8662348.1"/>
    </source>
</evidence>
<feature type="transmembrane region" description="Helical" evidence="5">
    <location>
        <begin position="216"/>
        <end position="238"/>
    </location>
</feature>
<evidence type="ECO:0000256" key="4">
    <source>
        <dbReference type="ARBA" id="ARBA00023136"/>
    </source>
</evidence>
<feature type="domain" description="O-antigen ligase-related" evidence="6">
    <location>
        <begin position="182"/>
        <end position="321"/>
    </location>
</feature>
<dbReference type="Proteomes" id="UP000664277">
    <property type="component" value="Unassembled WGS sequence"/>
</dbReference>
<dbReference type="EMBL" id="JAFLCK010000036">
    <property type="protein sequence ID" value="MBN8662348.1"/>
    <property type="molecule type" value="Genomic_DNA"/>
</dbReference>
<keyword evidence="4 5" id="KW-0472">Membrane</keyword>
<dbReference type="AlphaFoldDB" id="A0A8J7PI43"/>
<evidence type="ECO:0000313" key="8">
    <source>
        <dbReference type="Proteomes" id="UP000664277"/>
    </source>
</evidence>
<dbReference type="InterPro" id="IPR051533">
    <property type="entry name" value="WaaL-like"/>
</dbReference>
<protein>
    <submittedName>
        <fullName evidence="7">O-antigen ligase family protein</fullName>
    </submittedName>
</protein>